<dbReference type="Pfam" id="PF00990">
    <property type="entry name" value="GGDEF"/>
    <property type="match status" value="1"/>
</dbReference>
<dbReference type="InterPro" id="IPR043128">
    <property type="entry name" value="Rev_trsase/Diguanyl_cyclase"/>
</dbReference>
<name>A0A840L6V2_9BURK</name>
<feature type="transmembrane region" description="Helical" evidence="3">
    <location>
        <begin position="55"/>
        <end position="80"/>
    </location>
</feature>
<dbReference type="EMBL" id="JACHLP010000005">
    <property type="protein sequence ID" value="MBB4844304.1"/>
    <property type="molecule type" value="Genomic_DNA"/>
</dbReference>
<evidence type="ECO:0000256" key="3">
    <source>
        <dbReference type="SAM" id="Phobius"/>
    </source>
</evidence>
<dbReference type="InterPro" id="IPR029787">
    <property type="entry name" value="Nucleotide_cyclase"/>
</dbReference>
<dbReference type="InterPro" id="IPR000160">
    <property type="entry name" value="GGDEF_dom"/>
</dbReference>
<dbReference type="NCBIfam" id="TIGR00254">
    <property type="entry name" value="GGDEF"/>
    <property type="match status" value="1"/>
</dbReference>
<dbReference type="GO" id="GO:0043709">
    <property type="term" value="P:cell adhesion involved in single-species biofilm formation"/>
    <property type="evidence" value="ECO:0007669"/>
    <property type="project" value="TreeGrafter"/>
</dbReference>
<accession>A0A840L6V2</accession>
<dbReference type="InterPro" id="IPR050469">
    <property type="entry name" value="Diguanylate_Cyclase"/>
</dbReference>
<dbReference type="GO" id="GO:0005886">
    <property type="term" value="C:plasma membrane"/>
    <property type="evidence" value="ECO:0007669"/>
    <property type="project" value="TreeGrafter"/>
</dbReference>
<dbReference type="AlphaFoldDB" id="A0A840L6V2"/>
<keyword evidence="3" id="KW-0472">Membrane</keyword>
<dbReference type="RefSeq" id="WP_184300497.1">
    <property type="nucleotide sequence ID" value="NZ_JACHLP010000005.1"/>
</dbReference>
<keyword evidence="6" id="KW-1185">Reference proteome</keyword>
<keyword evidence="3" id="KW-0812">Transmembrane</keyword>
<dbReference type="CDD" id="cd01949">
    <property type="entry name" value="GGDEF"/>
    <property type="match status" value="1"/>
</dbReference>
<dbReference type="GO" id="GO:0052621">
    <property type="term" value="F:diguanylate cyclase activity"/>
    <property type="evidence" value="ECO:0007669"/>
    <property type="project" value="UniProtKB-EC"/>
</dbReference>
<evidence type="ECO:0000313" key="6">
    <source>
        <dbReference type="Proteomes" id="UP000562027"/>
    </source>
</evidence>
<dbReference type="PANTHER" id="PTHR45138:SF9">
    <property type="entry name" value="DIGUANYLATE CYCLASE DGCM-RELATED"/>
    <property type="match status" value="1"/>
</dbReference>
<dbReference type="GO" id="GO:1902201">
    <property type="term" value="P:negative regulation of bacterial-type flagellum-dependent cell motility"/>
    <property type="evidence" value="ECO:0007669"/>
    <property type="project" value="TreeGrafter"/>
</dbReference>
<dbReference type="PANTHER" id="PTHR45138">
    <property type="entry name" value="REGULATORY COMPONENTS OF SENSORY TRANSDUCTION SYSTEM"/>
    <property type="match status" value="1"/>
</dbReference>
<evidence type="ECO:0000256" key="2">
    <source>
        <dbReference type="ARBA" id="ARBA00034247"/>
    </source>
</evidence>
<dbReference type="EC" id="2.7.7.65" evidence="1"/>
<feature type="transmembrane region" description="Helical" evidence="3">
    <location>
        <begin position="27"/>
        <end position="49"/>
    </location>
</feature>
<dbReference type="Proteomes" id="UP000562027">
    <property type="component" value="Unassembled WGS sequence"/>
</dbReference>
<protein>
    <recommendedName>
        <fullName evidence="1">diguanylate cyclase</fullName>
        <ecNumber evidence="1">2.7.7.65</ecNumber>
    </recommendedName>
</protein>
<feature type="domain" description="GGDEF" evidence="4">
    <location>
        <begin position="124"/>
        <end position="257"/>
    </location>
</feature>
<sequence>MREELDPPRWLQRANEWVQKLGAKPTLLLFCLANLLISLALSQFVISLLGQGNRWVAAACATVCALAFGITLGQLSLSALDYAQRLQRSLSRYGTQDEATGVFNQRHFLSLVERECSLARRYEMDCALVLIDVDHFRRVGQAFGRSCAELLLRQVAEAIAETLRQADVLARYGGQEFILFLPHTDPLGALDVADRIRERVEGLNFAWNGFFIPVSCSLGVAALRPVELSLNQLIKQAEIALDKARKAGRNCVRAAESSEPGKPRHFNL</sequence>
<gene>
    <name evidence="5" type="ORF">HNP55_002840</name>
</gene>
<dbReference type="SUPFAM" id="SSF55073">
    <property type="entry name" value="Nucleotide cyclase"/>
    <property type="match status" value="1"/>
</dbReference>
<dbReference type="PROSITE" id="PS50887">
    <property type="entry name" value="GGDEF"/>
    <property type="match status" value="1"/>
</dbReference>
<dbReference type="Gene3D" id="3.30.70.270">
    <property type="match status" value="1"/>
</dbReference>
<proteinExistence type="predicted"/>
<dbReference type="SMART" id="SM00267">
    <property type="entry name" value="GGDEF"/>
    <property type="match status" value="1"/>
</dbReference>
<organism evidence="5 6">
    <name type="scientific">Roseateles oligotrophus</name>
    <dbReference type="NCBI Taxonomy" id="1769250"/>
    <lineage>
        <taxon>Bacteria</taxon>
        <taxon>Pseudomonadati</taxon>
        <taxon>Pseudomonadota</taxon>
        <taxon>Betaproteobacteria</taxon>
        <taxon>Burkholderiales</taxon>
        <taxon>Sphaerotilaceae</taxon>
        <taxon>Roseateles</taxon>
    </lineage>
</organism>
<keyword evidence="3" id="KW-1133">Transmembrane helix</keyword>
<reference evidence="5 6" key="1">
    <citation type="submission" date="2020-08" db="EMBL/GenBank/DDBJ databases">
        <title>Functional genomics of gut bacteria from endangered species of beetles.</title>
        <authorList>
            <person name="Carlos-Shanley C."/>
        </authorList>
    </citation>
    <scope>NUCLEOTIDE SEQUENCE [LARGE SCALE GENOMIC DNA]</scope>
    <source>
        <strain evidence="5 6">S00239</strain>
    </source>
</reference>
<comment type="caution">
    <text evidence="5">The sequence shown here is derived from an EMBL/GenBank/DDBJ whole genome shotgun (WGS) entry which is preliminary data.</text>
</comment>
<evidence type="ECO:0000259" key="4">
    <source>
        <dbReference type="PROSITE" id="PS50887"/>
    </source>
</evidence>
<comment type="catalytic activity">
    <reaction evidence="2">
        <text>2 GTP = 3',3'-c-di-GMP + 2 diphosphate</text>
        <dbReference type="Rhea" id="RHEA:24898"/>
        <dbReference type="ChEBI" id="CHEBI:33019"/>
        <dbReference type="ChEBI" id="CHEBI:37565"/>
        <dbReference type="ChEBI" id="CHEBI:58805"/>
        <dbReference type="EC" id="2.7.7.65"/>
    </reaction>
</comment>
<evidence type="ECO:0000313" key="5">
    <source>
        <dbReference type="EMBL" id="MBB4844304.1"/>
    </source>
</evidence>
<evidence type="ECO:0000256" key="1">
    <source>
        <dbReference type="ARBA" id="ARBA00012528"/>
    </source>
</evidence>